<feature type="domain" description="SnoaL-like" evidence="1">
    <location>
        <begin position="29"/>
        <end position="122"/>
    </location>
</feature>
<evidence type="ECO:0000313" key="2">
    <source>
        <dbReference type="EMBL" id="XDQ06329.1"/>
    </source>
</evidence>
<proteinExistence type="predicted"/>
<dbReference type="Pfam" id="PF12680">
    <property type="entry name" value="SnoaL_2"/>
    <property type="match status" value="1"/>
</dbReference>
<dbReference type="EMBL" id="CP163431">
    <property type="protein sequence ID" value="XDQ06329.1"/>
    <property type="molecule type" value="Genomic_DNA"/>
</dbReference>
<dbReference type="AlphaFoldDB" id="A0AB39MJV2"/>
<dbReference type="InterPro" id="IPR037401">
    <property type="entry name" value="SnoaL-like"/>
</dbReference>
<dbReference type="InterPro" id="IPR032710">
    <property type="entry name" value="NTF2-like_dom_sf"/>
</dbReference>
<dbReference type="SUPFAM" id="SSF54427">
    <property type="entry name" value="NTF2-like"/>
    <property type="match status" value="1"/>
</dbReference>
<dbReference type="RefSeq" id="WP_369191303.1">
    <property type="nucleotide sequence ID" value="NZ_CP163431.1"/>
</dbReference>
<name>A0AB39MJV2_9ACTN</name>
<organism evidence="2">
    <name type="scientific">Streptomyces sp. R08</name>
    <dbReference type="NCBI Taxonomy" id="3238624"/>
    <lineage>
        <taxon>Bacteria</taxon>
        <taxon>Bacillati</taxon>
        <taxon>Actinomycetota</taxon>
        <taxon>Actinomycetes</taxon>
        <taxon>Kitasatosporales</taxon>
        <taxon>Streptomycetaceae</taxon>
        <taxon>Streptomyces</taxon>
    </lineage>
</organism>
<evidence type="ECO:0000259" key="1">
    <source>
        <dbReference type="Pfam" id="PF12680"/>
    </source>
</evidence>
<sequence length="148" mass="16173">MNSDKFRMPQAGSKVTAAGVRHVMLTYHYLDIGDIDGYASLTEQNVTLDHPGAPPYRGRDAVLSAHAAQATLLRRHELDTVVADEGRVVVLGRVVRQAPGTAWGAAYDVDFADVFTLSGQTLVRECRRYYYAPPSNGLPTHPEHPAAE</sequence>
<gene>
    <name evidence="2" type="ORF">AB5J58_41920</name>
</gene>
<accession>A0AB39MJV2</accession>
<reference evidence="2" key="1">
    <citation type="submission" date="2024-07" db="EMBL/GenBank/DDBJ databases">
        <authorList>
            <person name="Yu S.T."/>
        </authorList>
    </citation>
    <scope>NUCLEOTIDE SEQUENCE</scope>
    <source>
        <strain evidence="2">R08</strain>
    </source>
</reference>
<protein>
    <submittedName>
        <fullName evidence="2">Nuclear transport factor 2 family protein</fullName>
    </submittedName>
</protein>
<dbReference type="Gene3D" id="3.10.450.50">
    <property type="match status" value="1"/>
</dbReference>